<keyword evidence="3" id="KW-1185">Reference proteome</keyword>
<evidence type="ECO:0000313" key="2">
    <source>
        <dbReference type="EMBL" id="AKE51475.1"/>
    </source>
</evidence>
<dbReference type="AlphaFoldDB" id="A0A0F6TQ30"/>
<dbReference type="EMBL" id="CP010975">
    <property type="protein sequence ID" value="AKE51475.1"/>
    <property type="molecule type" value="Genomic_DNA"/>
</dbReference>
<organism evidence="2 3">
    <name type="scientific">Kangiella geojedonensis</name>
    <dbReference type="NCBI Taxonomy" id="914150"/>
    <lineage>
        <taxon>Bacteria</taxon>
        <taxon>Pseudomonadati</taxon>
        <taxon>Pseudomonadota</taxon>
        <taxon>Gammaproteobacteria</taxon>
        <taxon>Kangiellales</taxon>
        <taxon>Kangiellaceae</taxon>
        <taxon>Kangiella</taxon>
    </lineage>
</organism>
<keyword evidence="1" id="KW-0732">Signal</keyword>
<dbReference type="InterPro" id="IPR011990">
    <property type="entry name" value="TPR-like_helical_dom_sf"/>
</dbReference>
<dbReference type="HOGENOM" id="CLU_1022235_0_0_6"/>
<feature type="chain" id="PRO_5002510082" evidence="1">
    <location>
        <begin position="26"/>
        <end position="272"/>
    </location>
</feature>
<dbReference type="SUPFAM" id="SSF81901">
    <property type="entry name" value="HCP-like"/>
    <property type="match status" value="1"/>
</dbReference>
<dbReference type="Proteomes" id="UP000034071">
    <property type="component" value="Chromosome"/>
</dbReference>
<dbReference type="Pfam" id="PF08238">
    <property type="entry name" value="Sel1"/>
    <property type="match status" value="3"/>
</dbReference>
<dbReference type="KEGG" id="kge:TQ33_0491"/>
<dbReference type="Gene3D" id="1.25.40.10">
    <property type="entry name" value="Tetratricopeptide repeat domain"/>
    <property type="match status" value="2"/>
</dbReference>
<feature type="signal peptide" evidence="1">
    <location>
        <begin position="1"/>
        <end position="25"/>
    </location>
</feature>
<accession>A0A0F6TQ30</accession>
<dbReference type="InterPro" id="IPR006597">
    <property type="entry name" value="Sel1-like"/>
</dbReference>
<evidence type="ECO:0000256" key="1">
    <source>
        <dbReference type="SAM" id="SignalP"/>
    </source>
</evidence>
<dbReference type="STRING" id="914150.TQ33_0491"/>
<dbReference type="PANTHER" id="PTHR11102:SF160">
    <property type="entry name" value="ERAD-ASSOCIATED E3 UBIQUITIN-PROTEIN LIGASE COMPONENT HRD3"/>
    <property type="match status" value="1"/>
</dbReference>
<dbReference type="SMART" id="SM00671">
    <property type="entry name" value="SEL1"/>
    <property type="match status" value="3"/>
</dbReference>
<gene>
    <name evidence="2" type="ORF">TQ33_0491</name>
</gene>
<reference evidence="2 3" key="1">
    <citation type="submission" date="2015-02" db="EMBL/GenBank/DDBJ databases">
        <title>Complete genome sequence of Kangiella geojedonensis strain YCS-5T.</title>
        <authorList>
            <person name="Kim K.M."/>
        </authorList>
    </citation>
    <scope>NUCLEOTIDE SEQUENCE [LARGE SCALE GENOMIC DNA]</scope>
    <source>
        <strain evidence="2 3">YCS-5</strain>
    </source>
</reference>
<dbReference type="InterPro" id="IPR050767">
    <property type="entry name" value="Sel1_AlgK"/>
</dbReference>
<proteinExistence type="predicted"/>
<protein>
    <submittedName>
        <fullName evidence="2">Sel1 domain protein repeat-containing protein</fullName>
    </submittedName>
</protein>
<name>A0A0F6TQ30_9GAMM</name>
<evidence type="ECO:0000313" key="3">
    <source>
        <dbReference type="Proteomes" id="UP000034071"/>
    </source>
</evidence>
<dbReference type="PANTHER" id="PTHR11102">
    <property type="entry name" value="SEL-1-LIKE PROTEIN"/>
    <property type="match status" value="1"/>
</dbReference>
<sequence length="272" mass="30548">MNYNHFMTSASKVAVAGLFCLLLLASCGGSEKHANLCEKHFNTQSYKIALKHCQQAVEEGDSASQYFLGKMYLESGKQQEGRELIKQSAESGFKKAIFHSTVWTLLSKDVESATAKKAIQQMQQFAESGDDVAQFWMGNVFLFGYVGQKPSPNEATYWYQLSVEQGNVRSMNNLAWIKALARDSELFDPEGAIELSKKVVAKHPNSHGYLDTLAAAYAANNDFQAAIETQERVLSLAQSMDCQHCSEHLVEYYQGHLERYHLKKPLEEDLLK</sequence>